<evidence type="ECO:0000256" key="4">
    <source>
        <dbReference type="ARBA" id="ARBA00022741"/>
    </source>
</evidence>
<dbReference type="InterPro" id="IPR005218">
    <property type="entry name" value="Diacylglycerol/lipid_kinase"/>
</dbReference>
<comment type="similarity">
    <text evidence="2">Belongs to the diacylglycerol/lipid kinase family.</text>
</comment>
<keyword evidence="5 10" id="KW-0418">Kinase</keyword>
<evidence type="ECO:0000256" key="5">
    <source>
        <dbReference type="ARBA" id="ARBA00022777"/>
    </source>
</evidence>
<sequence>MTRRALLLINRHARRGKQAFAQAIDLLDDLDFELITVPVKAAKSSADFINHYADSIDLVIVGGGDGTLNSVVNSLVEHHLPLGILPLGTANDLARTLNIPNAIAEACQVIAQGHRKAIDLGQVNDNYFFNVASLGISVEITQKLTRGAKRRWGILAYALTALQVLTQMRPFHATIQANGQTVTVKTIQIAVGNGRYYGGGMAIAADATIDDQRLDLYSLELRHWWQIFHLLLHLPQGRQQLLPWVRTLQAERLEITTRRSRKINTDGELITHTPANFAVIPKVLEVFVPAHFADSL</sequence>
<dbReference type="GO" id="GO:0016301">
    <property type="term" value="F:kinase activity"/>
    <property type="evidence" value="ECO:0007669"/>
    <property type="project" value="UniProtKB-KW"/>
</dbReference>
<dbReference type="EC" id="2.7.1.-" evidence="10"/>
<dbReference type="PROSITE" id="PS50146">
    <property type="entry name" value="DAGK"/>
    <property type="match status" value="1"/>
</dbReference>
<evidence type="ECO:0000256" key="7">
    <source>
        <dbReference type="ARBA" id="ARBA00023209"/>
    </source>
</evidence>
<evidence type="ECO:0000256" key="8">
    <source>
        <dbReference type="ARBA" id="ARBA00023264"/>
    </source>
</evidence>
<dbReference type="InterPro" id="IPR045540">
    <property type="entry name" value="YegS/DAGK_C"/>
</dbReference>
<evidence type="ECO:0000256" key="3">
    <source>
        <dbReference type="ARBA" id="ARBA00022679"/>
    </source>
</evidence>
<organism evidence="10">
    <name type="scientific">Woronichinia naegeliana WA131</name>
    <dbReference type="NCBI Taxonomy" id="2824559"/>
    <lineage>
        <taxon>Bacteria</taxon>
        <taxon>Bacillati</taxon>
        <taxon>Cyanobacteriota</taxon>
        <taxon>Cyanophyceae</taxon>
        <taxon>Synechococcales</taxon>
        <taxon>Coelosphaeriaceae</taxon>
        <taxon>Woronichinia</taxon>
    </lineage>
</organism>
<dbReference type="EMBL" id="CP073041">
    <property type="protein sequence ID" value="UXE62988.1"/>
    <property type="molecule type" value="Genomic_DNA"/>
</dbReference>
<gene>
    <name evidence="10" type="ORF">KA717_10055</name>
</gene>
<keyword evidence="8" id="KW-1208">Phospholipid metabolism</keyword>
<dbReference type="Proteomes" id="UP001065613">
    <property type="component" value="Chromosome"/>
</dbReference>
<evidence type="ECO:0000313" key="10">
    <source>
        <dbReference type="EMBL" id="UXE62988.1"/>
    </source>
</evidence>
<feature type="domain" description="DAGKc" evidence="9">
    <location>
        <begin position="1"/>
        <end position="127"/>
    </location>
</feature>
<evidence type="ECO:0000256" key="6">
    <source>
        <dbReference type="ARBA" id="ARBA00022840"/>
    </source>
</evidence>
<comment type="cofactor">
    <cofactor evidence="1">
        <name>Mg(2+)</name>
        <dbReference type="ChEBI" id="CHEBI:18420"/>
    </cofactor>
</comment>
<dbReference type="InterPro" id="IPR050187">
    <property type="entry name" value="Lipid_Phosphate_FormReg"/>
</dbReference>
<proteinExistence type="inferred from homology"/>
<reference evidence="10" key="1">
    <citation type="submission" date="2021-04" db="EMBL/GenBank/DDBJ databases">
        <title>Genome sequence of Woronichinia naegeliana from Washington state freshwater lake bloom.</title>
        <authorList>
            <person name="Dreher T.W."/>
        </authorList>
    </citation>
    <scope>NUCLEOTIDE SEQUENCE</scope>
    <source>
        <strain evidence="10">WA131</strain>
    </source>
</reference>
<evidence type="ECO:0000256" key="2">
    <source>
        <dbReference type="ARBA" id="ARBA00005983"/>
    </source>
</evidence>
<dbReference type="InterPro" id="IPR016064">
    <property type="entry name" value="NAD/diacylglycerol_kinase_sf"/>
</dbReference>
<keyword evidence="3 10" id="KW-0808">Transferase</keyword>
<dbReference type="Pfam" id="PF19279">
    <property type="entry name" value="YegS_C"/>
    <property type="match status" value="1"/>
</dbReference>
<keyword evidence="7" id="KW-0594">Phospholipid biosynthesis</keyword>
<keyword evidence="7" id="KW-0444">Lipid biosynthesis</keyword>
<evidence type="ECO:0000256" key="1">
    <source>
        <dbReference type="ARBA" id="ARBA00001946"/>
    </source>
</evidence>
<dbReference type="PANTHER" id="PTHR12358:SF54">
    <property type="entry name" value="SPHINGOSINE KINASE RELATED PROTEIN"/>
    <property type="match status" value="1"/>
</dbReference>
<keyword evidence="6" id="KW-0067">ATP-binding</keyword>
<name>A0A977L005_9CYAN</name>
<keyword evidence="4" id="KW-0547">Nucleotide-binding</keyword>
<accession>A0A977L005</accession>
<dbReference type="SUPFAM" id="SSF111331">
    <property type="entry name" value="NAD kinase/diacylglycerol kinase-like"/>
    <property type="match status" value="1"/>
</dbReference>
<dbReference type="InterPro" id="IPR017438">
    <property type="entry name" value="ATP-NAD_kinase_N"/>
</dbReference>
<dbReference type="GO" id="GO:0005524">
    <property type="term" value="F:ATP binding"/>
    <property type="evidence" value="ECO:0007669"/>
    <property type="project" value="UniProtKB-KW"/>
</dbReference>
<dbReference type="Gene3D" id="2.60.200.40">
    <property type="match status" value="1"/>
</dbReference>
<protein>
    <submittedName>
        <fullName evidence="10">Lipid kinase</fullName>
        <ecNumber evidence="10">2.7.1.-</ecNumber>
    </submittedName>
</protein>
<keyword evidence="7" id="KW-0443">Lipid metabolism</keyword>
<dbReference type="KEGG" id="wna:KA717_10055"/>
<dbReference type="NCBIfam" id="TIGR00147">
    <property type="entry name" value="YegS/Rv2252/BmrU family lipid kinase"/>
    <property type="match status" value="1"/>
</dbReference>
<evidence type="ECO:0000259" key="9">
    <source>
        <dbReference type="PROSITE" id="PS50146"/>
    </source>
</evidence>
<dbReference type="AlphaFoldDB" id="A0A977L005"/>
<dbReference type="Pfam" id="PF00781">
    <property type="entry name" value="DAGK_cat"/>
    <property type="match status" value="1"/>
</dbReference>
<dbReference type="GO" id="GO:0008654">
    <property type="term" value="P:phospholipid biosynthetic process"/>
    <property type="evidence" value="ECO:0007669"/>
    <property type="project" value="UniProtKB-KW"/>
</dbReference>
<dbReference type="InterPro" id="IPR001206">
    <property type="entry name" value="Diacylglycerol_kinase_cat_dom"/>
</dbReference>
<dbReference type="NCBIfam" id="NF009604">
    <property type="entry name" value="PRK13057.1"/>
    <property type="match status" value="1"/>
</dbReference>
<dbReference type="SMART" id="SM00046">
    <property type="entry name" value="DAGKc"/>
    <property type="match status" value="1"/>
</dbReference>
<dbReference type="Gene3D" id="3.40.50.10330">
    <property type="entry name" value="Probable inorganic polyphosphate/atp-NAD kinase, domain 1"/>
    <property type="match status" value="1"/>
</dbReference>
<dbReference type="PANTHER" id="PTHR12358">
    <property type="entry name" value="SPHINGOSINE KINASE"/>
    <property type="match status" value="1"/>
</dbReference>